<sequence>MGAGVVNRAGSLAVFFVVLAVAVIGFMLWPEKNSEPAAGGTEPRSGAAVFSLPVPMTNNAVALATGPDGPTLYSFNGLKAGKGWQDTSQDAFACVIEIKACEAISPVPVEQGRLASAAVTVDGKIYLFGGYTVAENGDEVSTPEVFAYDTDDDSYVRVADMPTPVDDMVALPYRDRWIYLVSGWHDQGNVSLVQLYDTRTDSWSQATEFPGLAVFGHAGGLVGNSMIVTDGVAVAGLVDGKRKFVAAPFTWRGDIDPADPLRISWRPVDPMPGGPLYRMAAVGDPQRKQVIFAGGGDNPYNYNGIGYDGEPAKPSDRIMGYDLETDSWTALGRLQSASMDHRGLAKSGQDYYIMGGMNADQAVIADVAKFRIDD</sequence>
<name>A0A1N6HGY8_9SPHN</name>
<protein>
    <submittedName>
        <fullName evidence="2">N-acetylneuraminic acid mutarotase</fullName>
    </submittedName>
</protein>
<evidence type="ECO:0000313" key="3">
    <source>
        <dbReference type="Proteomes" id="UP000185192"/>
    </source>
</evidence>
<dbReference type="AlphaFoldDB" id="A0A1N6HGY8"/>
<gene>
    <name evidence="2" type="ORF">SAMN02745824_3280</name>
</gene>
<organism evidence="2 3">
    <name type="scientific">Parasphingorhabdus marina DSM 22363</name>
    <dbReference type="NCBI Taxonomy" id="1123272"/>
    <lineage>
        <taxon>Bacteria</taxon>
        <taxon>Pseudomonadati</taxon>
        <taxon>Pseudomonadota</taxon>
        <taxon>Alphaproteobacteria</taxon>
        <taxon>Sphingomonadales</taxon>
        <taxon>Sphingomonadaceae</taxon>
        <taxon>Parasphingorhabdus</taxon>
    </lineage>
</organism>
<keyword evidence="3" id="KW-1185">Reference proteome</keyword>
<dbReference type="Gene3D" id="2.120.10.80">
    <property type="entry name" value="Kelch-type beta propeller"/>
    <property type="match status" value="2"/>
</dbReference>
<proteinExistence type="predicted"/>
<keyword evidence="1" id="KW-1133">Transmembrane helix</keyword>
<reference evidence="3" key="1">
    <citation type="submission" date="2016-11" db="EMBL/GenBank/DDBJ databases">
        <authorList>
            <person name="Varghese N."/>
            <person name="Submissions S."/>
        </authorList>
    </citation>
    <scope>NUCLEOTIDE SEQUENCE [LARGE SCALE GENOMIC DNA]</scope>
    <source>
        <strain evidence="3">DSM 22363</strain>
    </source>
</reference>
<evidence type="ECO:0000313" key="2">
    <source>
        <dbReference type="EMBL" id="SIO18939.1"/>
    </source>
</evidence>
<accession>A0A1N6HGY8</accession>
<keyword evidence="1" id="KW-0472">Membrane</keyword>
<dbReference type="InterPro" id="IPR006652">
    <property type="entry name" value="Kelch_1"/>
</dbReference>
<dbReference type="Pfam" id="PF01344">
    <property type="entry name" value="Kelch_1"/>
    <property type="match status" value="1"/>
</dbReference>
<dbReference type="SUPFAM" id="SSF117281">
    <property type="entry name" value="Kelch motif"/>
    <property type="match status" value="1"/>
</dbReference>
<dbReference type="STRING" id="1123272.SAMN02745824_3280"/>
<dbReference type="PANTHER" id="PTHR45632">
    <property type="entry name" value="LD33804P"/>
    <property type="match status" value="1"/>
</dbReference>
<evidence type="ECO:0000256" key="1">
    <source>
        <dbReference type="SAM" id="Phobius"/>
    </source>
</evidence>
<dbReference type="InterPro" id="IPR015915">
    <property type="entry name" value="Kelch-typ_b-propeller"/>
</dbReference>
<dbReference type="EMBL" id="FSQW01000002">
    <property type="protein sequence ID" value="SIO18939.1"/>
    <property type="molecule type" value="Genomic_DNA"/>
</dbReference>
<dbReference type="Proteomes" id="UP000185192">
    <property type="component" value="Unassembled WGS sequence"/>
</dbReference>
<keyword evidence="1" id="KW-0812">Transmembrane</keyword>
<feature type="transmembrane region" description="Helical" evidence="1">
    <location>
        <begin position="12"/>
        <end position="29"/>
    </location>
</feature>